<dbReference type="AlphaFoldDB" id="A0A521D7L3"/>
<proteinExistence type="predicted"/>
<dbReference type="RefSeq" id="WP_142603940.1">
    <property type="nucleotide sequence ID" value="NZ_FXSZ01000006.1"/>
</dbReference>
<sequence length="248" mass="29132">MPEKTKKWYHNWFDSHYYHILYNQRDEKEAELLMDNLCVHLTPSADVKILDVGCGRGRHSIYLNKKGYNVTGIDLSPENIKFATASENNKLHFYVHDMRNLFYINYFDIVFNLFTSFGFFEKDLDNQHAVNMFTKSIKPGGTLVLDFMNAEKIRKNLVVRETKQIGNIEFHLQRKIVNQSIVKNIDFEDKGHQFAFKEEVKALTITDFERYFTEAGLLIESIFGDYDLNPFIAESSDRLIFICKKPND</sequence>
<dbReference type="Gene3D" id="2.20.25.110">
    <property type="entry name" value="S-adenosyl-L-methionine-dependent methyltransferases"/>
    <property type="match status" value="1"/>
</dbReference>
<dbReference type="PANTHER" id="PTHR43464">
    <property type="entry name" value="METHYLTRANSFERASE"/>
    <property type="match status" value="1"/>
</dbReference>
<dbReference type="SUPFAM" id="SSF53335">
    <property type="entry name" value="S-adenosyl-L-methionine-dependent methyltransferases"/>
    <property type="match status" value="1"/>
</dbReference>
<gene>
    <name evidence="5" type="ORF">SAMN06265350_10631</name>
</gene>
<dbReference type="CDD" id="cd02440">
    <property type="entry name" value="AdoMet_MTases"/>
    <property type="match status" value="1"/>
</dbReference>
<accession>A0A521D7L3</accession>
<evidence type="ECO:0000313" key="5">
    <source>
        <dbReference type="EMBL" id="SMO67684.1"/>
    </source>
</evidence>
<protein>
    <submittedName>
        <fullName evidence="5">Methyltransferase domain-containing protein</fullName>
    </submittedName>
</protein>
<dbReference type="Proteomes" id="UP000315971">
    <property type="component" value="Unassembled WGS sequence"/>
</dbReference>
<dbReference type="GO" id="GO:0008168">
    <property type="term" value="F:methyltransferase activity"/>
    <property type="evidence" value="ECO:0007669"/>
    <property type="project" value="UniProtKB-KW"/>
</dbReference>
<dbReference type="OrthoDB" id="9811589at2"/>
<keyword evidence="2 5" id="KW-0808">Transferase</keyword>
<keyword evidence="3" id="KW-0949">S-adenosyl-L-methionine</keyword>
<keyword evidence="6" id="KW-1185">Reference proteome</keyword>
<reference evidence="5 6" key="1">
    <citation type="submission" date="2017-05" db="EMBL/GenBank/DDBJ databases">
        <authorList>
            <person name="Varghese N."/>
            <person name="Submissions S."/>
        </authorList>
    </citation>
    <scope>NUCLEOTIDE SEQUENCE [LARGE SCALE GENOMIC DNA]</scope>
    <source>
        <strain evidence="5 6">DSM 21342</strain>
    </source>
</reference>
<dbReference type="Gene3D" id="3.40.50.150">
    <property type="entry name" value="Vaccinia Virus protein VP39"/>
    <property type="match status" value="1"/>
</dbReference>
<evidence type="ECO:0000313" key="6">
    <source>
        <dbReference type="Proteomes" id="UP000315971"/>
    </source>
</evidence>
<dbReference type="GO" id="GO:0032259">
    <property type="term" value="P:methylation"/>
    <property type="evidence" value="ECO:0007669"/>
    <property type="project" value="UniProtKB-KW"/>
</dbReference>
<feature type="domain" description="Methyltransferase" evidence="4">
    <location>
        <begin position="49"/>
        <end position="141"/>
    </location>
</feature>
<dbReference type="EMBL" id="FXSZ01000006">
    <property type="protein sequence ID" value="SMO67684.1"/>
    <property type="molecule type" value="Genomic_DNA"/>
</dbReference>
<dbReference type="InterPro" id="IPR029063">
    <property type="entry name" value="SAM-dependent_MTases_sf"/>
</dbReference>
<evidence type="ECO:0000256" key="3">
    <source>
        <dbReference type="ARBA" id="ARBA00022691"/>
    </source>
</evidence>
<organism evidence="5 6">
    <name type="scientific">Solitalea koreensis</name>
    <dbReference type="NCBI Taxonomy" id="543615"/>
    <lineage>
        <taxon>Bacteria</taxon>
        <taxon>Pseudomonadati</taxon>
        <taxon>Bacteroidota</taxon>
        <taxon>Sphingobacteriia</taxon>
        <taxon>Sphingobacteriales</taxon>
        <taxon>Sphingobacteriaceae</taxon>
        <taxon>Solitalea</taxon>
    </lineage>
</organism>
<evidence type="ECO:0000256" key="2">
    <source>
        <dbReference type="ARBA" id="ARBA00022679"/>
    </source>
</evidence>
<dbReference type="Pfam" id="PF13649">
    <property type="entry name" value="Methyltransf_25"/>
    <property type="match status" value="1"/>
</dbReference>
<evidence type="ECO:0000259" key="4">
    <source>
        <dbReference type="Pfam" id="PF13649"/>
    </source>
</evidence>
<evidence type="ECO:0000256" key="1">
    <source>
        <dbReference type="ARBA" id="ARBA00022603"/>
    </source>
</evidence>
<dbReference type="PANTHER" id="PTHR43464:SF19">
    <property type="entry name" value="UBIQUINONE BIOSYNTHESIS O-METHYLTRANSFERASE, MITOCHONDRIAL"/>
    <property type="match status" value="1"/>
</dbReference>
<name>A0A521D7L3_9SPHI</name>
<keyword evidence="1 5" id="KW-0489">Methyltransferase</keyword>
<dbReference type="InterPro" id="IPR041698">
    <property type="entry name" value="Methyltransf_25"/>
</dbReference>